<dbReference type="GO" id="GO:0000976">
    <property type="term" value="F:transcription cis-regulatory region binding"/>
    <property type="evidence" value="ECO:0007669"/>
    <property type="project" value="TreeGrafter"/>
</dbReference>
<dbReference type="InterPro" id="IPR023772">
    <property type="entry name" value="DNA-bd_HTH_TetR-type_CS"/>
</dbReference>
<feature type="domain" description="HTH tetR-type" evidence="3">
    <location>
        <begin position="16"/>
        <end position="76"/>
    </location>
</feature>
<organism evidence="4 5">
    <name type="scientific">Blastococcus saxobsidens</name>
    <dbReference type="NCBI Taxonomy" id="138336"/>
    <lineage>
        <taxon>Bacteria</taxon>
        <taxon>Bacillati</taxon>
        <taxon>Actinomycetota</taxon>
        <taxon>Actinomycetes</taxon>
        <taxon>Geodermatophilales</taxon>
        <taxon>Geodermatophilaceae</taxon>
        <taxon>Blastococcus</taxon>
    </lineage>
</organism>
<dbReference type="InterPro" id="IPR001647">
    <property type="entry name" value="HTH_TetR"/>
</dbReference>
<accession>A0A6L9W0G1</accession>
<comment type="caution">
    <text evidence="4">The sequence shown here is derived from an EMBL/GenBank/DDBJ whole genome shotgun (WGS) entry which is preliminary data.</text>
</comment>
<reference evidence="4 5" key="1">
    <citation type="submission" date="2019-12" db="EMBL/GenBank/DDBJ databases">
        <title>the WGS of Blastococcus saxobsidens 67B17.</title>
        <authorList>
            <person name="Jiang Z."/>
        </authorList>
    </citation>
    <scope>NUCLEOTIDE SEQUENCE [LARGE SCALE GENOMIC DNA]</scope>
    <source>
        <strain evidence="4 5">67B17</strain>
    </source>
</reference>
<name>A0A6L9W0G1_9ACTN</name>
<dbReference type="PROSITE" id="PS50977">
    <property type="entry name" value="HTH_TETR_2"/>
    <property type="match status" value="1"/>
</dbReference>
<dbReference type="AlphaFoldDB" id="A0A6L9W0G1"/>
<keyword evidence="1 2" id="KW-0238">DNA-binding</keyword>
<feature type="DNA-binding region" description="H-T-H motif" evidence="2">
    <location>
        <begin position="39"/>
        <end position="58"/>
    </location>
</feature>
<evidence type="ECO:0000259" key="3">
    <source>
        <dbReference type="PROSITE" id="PS50977"/>
    </source>
</evidence>
<dbReference type="PROSITE" id="PS01081">
    <property type="entry name" value="HTH_TETR_1"/>
    <property type="match status" value="1"/>
</dbReference>
<evidence type="ECO:0000313" key="4">
    <source>
        <dbReference type="EMBL" id="NEK85024.1"/>
    </source>
</evidence>
<dbReference type="Proteomes" id="UP000479241">
    <property type="component" value="Unassembled WGS sequence"/>
</dbReference>
<evidence type="ECO:0000256" key="2">
    <source>
        <dbReference type="PROSITE-ProRule" id="PRU00335"/>
    </source>
</evidence>
<protein>
    <submittedName>
        <fullName evidence="4">TetR/AcrR family transcriptional regulator</fullName>
    </submittedName>
</protein>
<sequence>MHALLDPTGDPAVDDGHRRGRILWALAACMAEKGYQATTIADIARAGRVSKTVVYTHFRDKEHCLLELYSRANDKVLATVRTAQEEARAAGLPWRERLHAGIAAYMGTLAAGPDVAWAALVEVQAAGRSALALRREVFDRYVDLICSVAAELAEQHPAEVRPVDRPLVLAAVGGINELMLARVERGEAVRLLEDVDAATASVVGLLERR</sequence>
<gene>
    <name evidence="4" type="ORF">GCU60_04505</name>
</gene>
<dbReference type="Pfam" id="PF00440">
    <property type="entry name" value="TetR_N"/>
    <property type="match status" value="1"/>
</dbReference>
<dbReference type="GO" id="GO:0003700">
    <property type="term" value="F:DNA-binding transcription factor activity"/>
    <property type="evidence" value="ECO:0007669"/>
    <property type="project" value="TreeGrafter"/>
</dbReference>
<dbReference type="InterPro" id="IPR050109">
    <property type="entry name" value="HTH-type_TetR-like_transc_reg"/>
</dbReference>
<proteinExistence type="predicted"/>
<dbReference type="InterPro" id="IPR009057">
    <property type="entry name" value="Homeodomain-like_sf"/>
</dbReference>
<evidence type="ECO:0000313" key="5">
    <source>
        <dbReference type="Proteomes" id="UP000479241"/>
    </source>
</evidence>
<dbReference type="EMBL" id="JAAGWG010000006">
    <property type="protein sequence ID" value="NEK85024.1"/>
    <property type="molecule type" value="Genomic_DNA"/>
</dbReference>
<dbReference type="PANTHER" id="PTHR30055">
    <property type="entry name" value="HTH-TYPE TRANSCRIPTIONAL REGULATOR RUTR"/>
    <property type="match status" value="1"/>
</dbReference>
<dbReference type="SUPFAM" id="SSF46689">
    <property type="entry name" value="Homeodomain-like"/>
    <property type="match status" value="1"/>
</dbReference>
<dbReference type="Gene3D" id="1.10.357.10">
    <property type="entry name" value="Tetracycline Repressor, domain 2"/>
    <property type="match status" value="1"/>
</dbReference>
<evidence type="ECO:0000256" key="1">
    <source>
        <dbReference type="ARBA" id="ARBA00023125"/>
    </source>
</evidence>
<dbReference type="PANTHER" id="PTHR30055:SF226">
    <property type="entry name" value="HTH-TYPE TRANSCRIPTIONAL REGULATOR PKSA"/>
    <property type="match status" value="1"/>
</dbReference>
<dbReference type="RefSeq" id="WP_163202666.1">
    <property type="nucleotide sequence ID" value="NZ_JAAGWG010000006.1"/>
</dbReference>